<dbReference type="PANTHER" id="PTHR43080:SF29">
    <property type="entry name" value="OS02G0818000 PROTEIN"/>
    <property type="match status" value="1"/>
</dbReference>
<dbReference type="PROSITE" id="PS50914">
    <property type="entry name" value="BON"/>
    <property type="match status" value="1"/>
</dbReference>
<dbReference type="PIRSF" id="PIRSF036990">
    <property type="entry name" value="UCP036990_CBS_BON"/>
    <property type="match status" value="1"/>
</dbReference>
<dbReference type="Pfam" id="PF04972">
    <property type="entry name" value="BON"/>
    <property type="match status" value="1"/>
</dbReference>
<evidence type="ECO:0000313" key="5">
    <source>
        <dbReference type="EMBL" id="GLL09526.1"/>
    </source>
</evidence>
<evidence type="ECO:0000259" key="3">
    <source>
        <dbReference type="PROSITE" id="PS50914"/>
    </source>
</evidence>
<evidence type="ECO:0008006" key="7">
    <source>
        <dbReference type="Google" id="ProtNLM"/>
    </source>
</evidence>
<comment type="caution">
    <text evidence="5">The sequence shown here is derived from an EMBL/GenBank/DDBJ whole genome shotgun (WGS) entry which is preliminary data.</text>
</comment>
<dbReference type="Proteomes" id="UP001143463">
    <property type="component" value="Unassembled WGS sequence"/>
</dbReference>
<evidence type="ECO:0000256" key="1">
    <source>
        <dbReference type="ARBA" id="ARBA00023122"/>
    </source>
</evidence>
<feature type="domain" description="BON" evidence="3">
    <location>
        <begin position="146"/>
        <end position="215"/>
    </location>
</feature>
<gene>
    <name evidence="5" type="ORF">GCM10017577_06660</name>
</gene>
<proteinExistence type="predicted"/>
<dbReference type="InterPro" id="IPR000644">
    <property type="entry name" value="CBS_dom"/>
</dbReference>
<dbReference type="PANTHER" id="PTHR43080">
    <property type="entry name" value="CBS DOMAIN-CONTAINING PROTEIN CBSX3, MITOCHONDRIAL"/>
    <property type="match status" value="1"/>
</dbReference>
<accession>A0A9W6KWY1</accession>
<reference evidence="5" key="1">
    <citation type="journal article" date="2014" name="Int. J. Syst. Evol. Microbiol.">
        <title>Complete genome sequence of Corynebacterium casei LMG S-19264T (=DSM 44701T), isolated from a smear-ripened cheese.</title>
        <authorList>
            <consortium name="US DOE Joint Genome Institute (JGI-PGF)"/>
            <person name="Walter F."/>
            <person name="Albersmeier A."/>
            <person name="Kalinowski J."/>
            <person name="Ruckert C."/>
        </authorList>
    </citation>
    <scope>NUCLEOTIDE SEQUENCE</scope>
    <source>
        <strain evidence="5">VKM Ac-1069</strain>
    </source>
</reference>
<dbReference type="SUPFAM" id="SSF54631">
    <property type="entry name" value="CBS-domain pair"/>
    <property type="match status" value="1"/>
</dbReference>
<reference evidence="5" key="2">
    <citation type="submission" date="2023-01" db="EMBL/GenBank/DDBJ databases">
        <authorList>
            <person name="Sun Q."/>
            <person name="Evtushenko L."/>
        </authorList>
    </citation>
    <scope>NUCLEOTIDE SEQUENCE</scope>
    <source>
        <strain evidence="5">VKM Ac-1069</strain>
    </source>
</reference>
<keyword evidence="6" id="KW-1185">Reference proteome</keyword>
<dbReference type="AlphaFoldDB" id="A0A9W6KWY1"/>
<keyword evidence="1 2" id="KW-0129">CBS domain</keyword>
<dbReference type="Gene3D" id="3.30.1340.30">
    <property type="match status" value="1"/>
</dbReference>
<organism evidence="5 6">
    <name type="scientific">Pseudonocardia halophobica</name>
    <dbReference type="NCBI Taxonomy" id="29401"/>
    <lineage>
        <taxon>Bacteria</taxon>
        <taxon>Bacillati</taxon>
        <taxon>Actinomycetota</taxon>
        <taxon>Actinomycetes</taxon>
        <taxon>Pseudonocardiales</taxon>
        <taxon>Pseudonocardiaceae</taxon>
        <taxon>Pseudonocardia</taxon>
    </lineage>
</organism>
<protein>
    <recommendedName>
        <fullName evidence="7">BON domain-containing protein</fullName>
    </recommendedName>
</protein>
<feature type="domain" description="CBS" evidence="4">
    <location>
        <begin position="10"/>
        <end position="66"/>
    </location>
</feature>
<dbReference type="CDD" id="cd04586">
    <property type="entry name" value="CBS_pair_BON_assoc"/>
    <property type="match status" value="1"/>
</dbReference>
<evidence type="ECO:0000313" key="6">
    <source>
        <dbReference type="Proteomes" id="UP001143463"/>
    </source>
</evidence>
<dbReference type="InterPro" id="IPR017080">
    <property type="entry name" value="UCP036990_CBS_BON"/>
</dbReference>
<evidence type="ECO:0000256" key="2">
    <source>
        <dbReference type="PROSITE-ProRule" id="PRU00703"/>
    </source>
</evidence>
<dbReference type="InterPro" id="IPR046342">
    <property type="entry name" value="CBS_dom_sf"/>
</dbReference>
<dbReference type="InterPro" id="IPR007055">
    <property type="entry name" value="BON_dom"/>
</dbReference>
<dbReference type="Pfam" id="PF00571">
    <property type="entry name" value="CBS"/>
    <property type="match status" value="2"/>
</dbReference>
<dbReference type="SMART" id="SM00116">
    <property type="entry name" value="CBS"/>
    <property type="match status" value="2"/>
</dbReference>
<evidence type="ECO:0000259" key="4">
    <source>
        <dbReference type="PROSITE" id="PS51371"/>
    </source>
</evidence>
<dbReference type="EMBL" id="BSFQ01000002">
    <property type="protein sequence ID" value="GLL09526.1"/>
    <property type="molecule type" value="Genomic_DNA"/>
</dbReference>
<dbReference type="RefSeq" id="WP_037039765.1">
    <property type="nucleotide sequence ID" value="NZ_BAAAUZ010000013.1"/>
</dbReference>
<dbReference type="Gene3D" id="3.10.580.10">
    <property type="entry name" value="CBS-domain"/>
    <property type="match status" value="1"/>
</dbReference>
<feature type="domain" description="CBS" evidence="4">
    <location>
        <begin position="92"/>
        <end position="150"/>
    </location>
</feature>
<sequence>MKNLTVGDVMTRDVVLARPAMPLKEAARVLHDRRVSGMPVLDEDDRLVGVVSERDLLLTQVAQLPRDAHWWEFPARRDDLRHRTGDTVGHVMTTKVVTTVADVPLARAARLMTRHGVKRLPVLDTDGRHLVGVVSRTDLLRAFLRSDDDIRADILGEVLVHLLWQDPTAVEVEVVDGVVTLSGELGERSTAEAAERLVRRLDGVVDVASHLTWRIDDGGLARRR</sequence>
<dbReference type="PROSITE" id="PS51371">
    <property type="entry name" value="CBS"/>
    <property type="match status" value="2"/>
</dbReference>
<dbReference type="InterPro" id="IPR051257">
    <property type="entry name" value="Diverse_CBS-Domain"/>
</dbReference>
<name>A0A9W6KWY1_9PSEU</name>